<proteinExistence type="predicted"/>
<name>A0A0A9G0W0_ARUDO</name>
<protein>
    <submittedName>
        <fullName evidence="2">Uncharacterized protein</fullName>
    </submittedName>
</protein>
<evidence type="ECO:0000313" key="2">
    <source>
        <dbReference type="EMBL" id="JAE14288.1"/>
    </source>
</evidence>
<dbReference type="EMBL" id="GBRH01183608">
    <property type="protein sequence ID" value="JAE14288.1"/>
    <property type="molecule type" value="Transcribed_RNA"/>
</dbReference>
<dbReference type="AlphaFoldDB" id="A0A0A9G0W0"/>
<reference evidence="2" key="2">
    <citation type="journal article" date="2015" name="Data Brief">
        <title>Shoot transcriptome of the giant reed, Arundo donax.</title>
        <authorList>
            <person name="Barrero R.A."/>
            <person name="Guerrero F.D."/>
            <person name="Moolhuijzen P."/>
            <person name="Goolsby J.A."/>
            <person name="Tidwell J."/>
            <person name="Bellgard S.E."/>
            <person name="Bellgard M.I."/>
        </authorList>
    </citation>
    <scope>NUCLEOTIDE SEQUENCE</scope>
    <source>
        <tissue evidence="2">Shoot tissue taken approximately 20 cm above the soil surface</tissue>
    </source>
</reference>
<organism evidence="2">
    <name type="scientific">Arundo donax</name>
    <name type="common">Giant reed</name>
    <name type="synonym">Donax arundinaceus</name>
    <dbReference type="NCBI Taxonomy" id="35708"/>
    <lineage>
        <taxon>Eukaryota</taxon>
        <taxon>Viridiplantae</taxon>
        <taxon>Streptophyta</taxon>
        <taxon>Embryophyta</taxon>
        <taxon>Tracheophyta</taxon>
        <taxon>Spermatophyta</taxon>
        <taxon>Magnoliopsida</taxon>
        <taxon>Liliopsida</taxon>
        <taxon>Poales</taxon>
        <taxon>Poaceae</taxon>
        <taxon>PACMAD clade</taxon>
        <taxon>Arundinoideae</taxon>
        <taxon>Arundineae</taxon>
        <taxon>Arundo</taxon>
    </lineage>
</organism>
<keyword evidence="1" id="KW-0732">Signal</keyword>
<reference evidence="2" key="1">
    <citation type="submission" date="2014-09" db="EMBL/GenBank/DDBJ databases">
        <authorList>
            <person name="Magalhaes I.L.F."/>
            <person name="Oliveira U."/>
            <person name="Santos F.R."/>
            <person name="Vidigal T.H.D.A."/>
            <person name="Brescovit A.D."/>
            <person name="Santos A.J."/>
        </authorList>
    </citation>
    <scope>NUCLEOTIDE SEQUENCE</scope>
    <source>
        <tissue evidence="2">Shoot tissue taken approximately 20 cm above the soil surface</tissue>
    </source>
</reference>
<sequence>MAKFPFSFGIKLLLLAGNCDGWQCECECWGEG</sequence>
<feature type="chain" id="PRO_5002062396" evidence="1">
    <location>
        <begin position="22"/>
        <end position="32"/>
    </location>
</feature>
<evidence type="ECO:0000256" key="1">
    <source>
        <dbReference type="SAM" id="SignalP"/>
    </source>
</evidence>
<feature type="signal peptide" evidence="1">
    <location>
        <begin position="1"/>
        <end position="21"/>
    </location>
</feature>
<accession>A0A0A9G0W0</accession>